<evidence type="ECO:0000259" key="5">
    <source>
        <dbReference type="PROSITE" id="PS50931"/>
    </source>
</evidence>
<dbReference type="GO" id="GO:0043565">
    <property type="term" value="F:sequence-specific DNA binding"/>
    <property type="evidence" value="ECO:0007669"/>
    <property type="project" value="TreeGrafter"/>
</dbReference>
<dbReference type="FunFam" id="1.10.10.10:FF:000001">
    <property type="entry name" value="LysR family transcriptional regulator"/>
    <property type="match status" value="1"/>
</dbReference>
<proteinExistence type="inferred from homology"/>
<evidence type="ECO:0000313" key="6">
    <source>
        <dbReference type="EMBL" id="XCO76430.1"/>
    </source>
</evidence>
<protein>
    <submittedName>
        <fullName evidence="6">LysR family transcriptional regulator</fullName>
    </submittedName>
</protein>
<dbReference type="Gene3D" id="1.10.10.10">
    <property type="entry name" value="Winged helix-like DNA-binding domain superfamily/Winged helix DNA-binding domain"/>
    <property type="match status" value="1"/>
</dbReference>
<keyword evidence="4" id="KW-0804">Transcription</keyword>
<dbReference type="InterPro" id="IPR036388">
    <property type="entry name" value="WH-like_DNA-bd_sf"/>
</dbReference>
<dbReference type="InterPro" id="IPR036390">
    <property type="entry name" value="WH_DNA-bd_sf"/>
</dbReference>
<evidence type="ECO:0000256" key="3">
    <source>
        <dbReference type="ARBA" id="ARBA00023125"/>
    </source>
</evidence>
<keyword evidence="3" id="KW-0238">DNA-binding</keyword>
<reference evidence="6" key="1">
    <citation type="submission" date="2024-06" db="EMBL/GenBank/DDBJ databases">
        <authorList>
            <person name="Li S."/>
        </authorList>
    </citation>
    <scope>NUCLEOTIDE SEQUENCE</scope>
    <source>
        <strain evidence="6">SR10</strain>
    </source>
</reference>
<gene>
    <name evidence="6" type="ORF">ABU614_06485</name>
</gene>
<accession>A0AAU8MYY2</accession>
<dbReference type="InterPro" id="IPR005119">
    <property type="entry name" value="LysR_subst-bd"/>
</dbReference>
<dbReference type="FunFam" id="3.40.190.290:FF:000001">
    <property type="entry name" value="Transcriptional regulator, LysR family"/>
    <property type="match status" value="1"/>
</dbReference>
<feature type="domain" description="HTH lysR-type" evidence="5">
    <location>
        <begin position="1"/>
        <end position="53"/>
    </location>
</feature>
<name>A0AAU8MYY2_9GAMM</name>
<dbReference type="SUPFAM" id="SSF46785">
    <property type="entry name" value="Winged helix' DNA-binding domain"/>
    <property type="match status" value="1"/>
</dbReference>
<evidence type="ECO:0000256" key="4">
    <source>
        <dbReference type="ARBA" id="ARBA00023163"/>
    </source>
</evidence>
<keyword evidence="2" id="KW-0805">Transcription regulation</keyword>
<dbReference type="EMBL" id="CP159925">
    <property type="protein sequence ID" value="XCO76430.1"/>
    <property type="molecule type" value="Genomic_DNA"/>
</dbReference>
<dbReference type="GO" id="GO:0003700">
    <property type="term" value="F:DNA-binding transcription factor activity"/>
    <property type="evidence" value="ECO:0007669"/>
    <property type="project" value="InterPro"/>
</dbReference>
<dbReference type="PANTHER" id="PTHR30537">
    <property type="entry name" value="HTH-TYPE TRANSCRIPTIONAL REGULATOR"/>
    <property type="match status" value="1"/>
</dbReference>
<organism evidence="6">
    <name type="scientific">Lysobacter firmicutimachus</name>
    <dbReference type="NCBI Taxonomy" id="1792846"/>
    <lineage>
        <taxon>Bacteria</taxon>
        <taxon>Pseudomonadati</taxon>
        <taxon>Pseudomonadota</taxon>
        <taxon>Gammaproteobacteria</taxon>
        <taxon>Lysobacterales</taxon>
        <taxon>Lysobacteraceae</taxon>
        <taxon>Lysobacter</taxon>
    </lineage>
</organism>
<comment type="similarity">
    <text evidence="1">Belongs to the LysR transcriptional regulatory family.</text>
</comment>
<dbReference type="AlphaFoldDB" id="A0AAU8MYY2"/>
<dbReference type="SUPFAM" id="SSF53850">
    <property type="entry name" value="Periplasmic binding protein-like II"/>
    <property type="match status" value="1"/>
</dbReference>
<dbReference type="InterPro" id="IPR000847">
    <property type="entry name" value="LysR_HTH_N"/>
</dbReference>
<dbReference type="GO" id="GO:0006351">
    <property type="term" value="P:DNA-templated transcription"/>
    <property type="evidence" value="ECO:0007669"/>
    <property type="project" value="TreeGrafter"/>
</dbReference>
<sequence>MTVFVEVAERGSLTAAAEALDMSRAMATRYLAALEDWLGARVLHRTTRRLSLTPAGEVALDRCRRMLAVGDELKSALTDAEGVPHGQLRLTCSTSLGLSHLAGAVSDFVRRYPGAAVDVVLADRAVNLVEERIDVAIRISRSLEPGLIARRITVCRSVLCAAPVYLTARGLPHRPADLATHNCLTHHYVGKSLWSLHRDGQTDAVAVEGSISANDATLIAQAVRAGAGIGLLPTYLVAPMLRAGELVRVLPDYAPDEMGVFGVYLSRRQMPLIVRAFLDFLVERFGEEPEWDRALGLA</sequence>
<dbReference type="Pfam" id="PF00126">
    <property type="entry name" value="HTH_1"/>
    <property type="match status" value="1"/>
</dbReference>
<dbReference type="Pfam" id="PF03466">
    <property type="entry name" value="LysR_substrate"/>
    <property type="match status" value="1"/>
</dbReference>
<dbReference type="InterPro" id="IPR058163">
    <property type="entry name" value="LysR-type_TF_proteobact-type"/>
</dbReference>
<dbReference type="RefSeq" id="WP_363799790.1">
    <property type="nucleotide sequence ID" value="NZ_CP159925.1"/>
</dbReference>
<evidence type="ECO:0000256" key="1">
    <source>
        <dbReference type="ARBA" id="ARBA00009437"/>
    </source>
</evidence>
<dbReference type="PROSITE" id="PS50931">
    <property type="entry name" value="HTH_LYSR"/>
    <property type="match status" value="1"/>
</dbReference>
<dbReference type="PANTHER" id="PTHR30537:SF35">
    <property type="entry name" value="TRANSCRIPTIONAL REGULATORY PROTEIN"/>
    <property type="match status" value="1"/>
</dbReference>
<dbReference type="Gene3D" id="3.40.190.290">
    <property type="match status" value="1"/>
</dbReference>
<evidence type="ECO:0000256" key="2">
    <source>
        <dbReference type="ARBA" id="ARBA00023015"/>
    </source>
</evidence>
<dbReference type="CDD" id="cd08422">
    <property type="entry name" value="PBP2_CrgA_like"/>
    <property type="match status" value="1"/>
</dbReference>